<evidence type="ECO:0000313" key="1">
    <source>
        <dbReference type="EMBL" id="KAJ8966569.1"/>
    </source>
</evidence>
<comment type="caution">
    <text evidence="1">The sequence shown here is derived from an EMBL/GenBank/DDBJ whole genome shotgun (WGS) entry which is preliminary data.</text>
</comment>
<gene>
    <name evidence="1" type="ORF">NQ314_003464</name>
</gene>
<protein>
    <submittedName>
        <fullName evidence="1">Uncharacterized protein</fullName>
    </submittedName>
</protein>
<name>A0AAV8ZLQ3_9CUCU</name>
<reference evidence="1" key="1">
    <citation type="journal article" date="2023" name="Insect Mol. Biol.">
        <title>Genome sequencing provides insights into the evolution of gene families encoding plant cell wall-degrading enzymes in longhorned beetles.</title>
        <authorList>
            <person name="Shin N.R."/>
            <person name="Okamura Y."/>
            <person name="Kirsch R."/>
            <person name="Pauchet Y."/>
        </authorList>
    </citation>
    <scope>NUCLEOTIDE SEQUENCE</scope>
    <source>
        <strain evidence="1">RBIC_L_NR</strain>
    </source>
</reference>
<proteinExistence type="predicted"/>
<keyword evidence="2" id="KW-1185">Reference proteome</keyword>
<dbReference type="Proteomes" id="UP001162156">
    <property type="component" value="Unassembled WGS sequence"/>
</dbReference>
<accession>A0AAV8ZLQ3</accession>
<sequence length="70" mass="7956">MVRSSPELMPSIMGAFDAIIGTQPKEKDFDVEIKSSTPRKTHQVRNFASLSPCVQKNTLQRSRPRNQQKI</sequence>
<dbReference type="AlphaFoldDB" id="A0AAV8ZLQ3"/>
<organism evidence="1 2">
    <name type="scientific">Rhamnusium bicolor</name>
    <dbReference type="NCBI Taxonomy" id="1586634"/>
    <lineage>
        <taxon>Eukaryota</taxon>
        <taxon>Metazoa</taxon>
        <taxon>Ecdysozoa</taxon>
        <taxon>Arthropoda</taxon>
        <taxon>Hexapoda</taxon>
        <taxon>Insecta</taxon>
        <taxon>Pterygota</taxon>
        <taxon>Neoptera</taxon>
        <taxon>Endopterygota</taxon>
        <taxon>Coleoptera</taxon>
        <taxon>Polyphaga</taxon>
        <taxon>Cucujiformia</taxon>
        <taxon>Chrysomeloidea</taxon>
        <taxon>Cerambycidae</taxon>
        <taxon>Lepturinae</taxon>
        <taxon>Rhagiini</taxon>
        <taxon>Rhamnusium</taxon>
    </lineage>
</organism>
<evidence type="ECO:0000313" key="2">
    <source>
        <dbReference type="Proteomes" id="UP001162156"/>
    </source>
</evidence>
<dbReference type="EMBL" id="JANEYF010000975">
    <property type="protein sequence ID" value="KAJ8966569.1"/>
    <property type="molecule type" value="Genomic_DNA"/>
</dbReference>